<feature type="non-terminal residue" evidence="1">
    <location>
        <position position="151"/>
    </location>
</feature>
<name>A0A699SUE3_TANCI</name>
<proteinExistence type="predicted"/>
<organism evidence="1">
    <name type="scientific">Tanacetum cinerariifolium</name>
    <name type="common">Dalmatian daisy</name>
    <name type="synonym">Chrysanthemum cinerariifolium</name>
    <dbReference type="NCBI Taxonomy" id="118510"/>
    <lineage>
        <taxon>Eukaryota</taxon>
        <taxon>Viridiplantae</taxon>
        <taxon>Streptophyta</taxon>
        <taxon>Embryophyta</taxon>
        <taxon>Tracheophyta</taxon>
        <taxon>Spermatophyta</taxon>
        <taxon>Magnoliopsida</taxon>
        <taxon>eudicotyledons</taxon>
        <taxon>Gunneridae</taxon>
        <taxon>Pentapetalae</taxon>
        <taxon>asterids</taxon>
        <taxon>campanulids</taxon>
        <taxon>Asterales</taxon>
        <taxon>Asteraceae</taxon>
        <taxon>Asteroideae</taxon>
        <taxon>Anthemideae</taxon>
        <taxon>Anthemidinae</taxon>
        <taxon>Tanacetum</taxon>
    </lineage>
</organism>
<dbReference type="EMBL" id="BKCJ011184403">
    <property type="protein sequence ID" value="GFD00374.1"/>
    <property type="molecule type" value="Genomic_DNA"/>
</dbReference>
<evidence type="ECO:0000313" key="1">
    <source>
        <dbReference type="EMBL" id="GFD00374.1"/>
    </source>
</evidence>
<protein>
    <submittedName>
        <fullName evidence="1">Uncharacterized protein</fullName>
    </submittedName>
</protein>
<feature type="non-terminal residue" evidence="1">
    <location>
        <position position="1"/>
    </location>
</feature>
<sequence length="151" mass="16210">HLLAHFHHRGQNAGDVARAVVGGLVHDVEVPLMRLALLANGHGQLLKMAGLARAQYPVEYLLEALPGQIGQRREFFVASGQLRVEGLHLLAGQHLRRYVVGKDKNAVGNANCRAAGLIDKVIVAIFQPGPLRVVVVELHGHLAGLKGLARA</sequence>
<comment type="caution">
    <text evidence="1">The sequence shown here is derived from an EMBL/GenBank/DDBJ whole genome shotgun (WGS) entry which is preliminary data.</text>
</comment>
<reference evidence="1" key="1">
    <citation type="journal article" date="2019" name="Sci. Rep.">
        <title>Draft genome of Tanacetum cinerariifolium, the natural source of mosquito coil.</title>
        <authorList>
            <person name="Yamashiro T."/>
            <person name="Shiraishi A."/>
            <person name="Satake H."/>
            <person name="Nakayama K."/>
        </authorList>
    </citation>
    <scope>NUCLEOTIDE SEQUENCE</scope>
</reference>
<dbReference type="AlphaFoldDB" id="A0A699SUE3"/>
<gene>
    <name evidence="1" type="ORF">Tci_872343</name>
</gene>
<accession>A0A699SUE3</accession>